<dbReference type="SMART" id="SM00072">
    <property type="entry name" value="GuKc"/>
    <property type="match status" value="1"/>
</dbReference>
<accession>A0A0G2AMR9</accession>
<keyword evidence="2" id="KW-0808">Transferase</keyword>
<evidence type="ECO:0000259" key="4">
    <source>
        <dbReference type="PROSITE" id="PS50052"/>
    </source>
</evidence>
<evidence type="ECO:0000313" key="6">
    <source>
        <dbReference type="Proteomes" id="UP000033870"/>
    </source>
</evidence>
<dbReference type="PROSITE" id="PS50052">
    <property type="entry name" value="GUANYLATE_KINASE_2"/>
    <property type="match status" value="1"/>
</dbReference>
<evidence type="ECO:0000256" key="3">
    <source>
        <dbReference type="ARBA" id="ARBA00022777"/>
    </source>
</evidence>
<dbReference type="InterPro" id="IPR008144">
    <property type="entry name" value="Guanylate_kin-like_dom"/>
</dbReference>
<feature type="domain" description="Guanylate kinase-like" evidence="4">
    <location>
        <begin position="6"/>
        <end position="186"/>
    </location>
</feature>
<evidence type="ECO:0000313" key="5">
    <source>
        <dbReference type="EMBL" id="KKW42597.1"/>
    </source>
</evidence>
<dbReference type="PANTHER" id="PTHR23117">
    <property type="entry name" value="GUANYLATE KINASE-RELATED"/>
    <property type="match status" value="1"/>
</dbReference>
<dbReference type="CDD" id="cd00071">
    <property type="entry name" value="GMPK"/>
    <property type="match status" value="1"/>
</dbReference>
<proteinExistence type="inferred from homology"/>
<keyword evidence="3 5" id="KW-0418">Kinase</keyword>
<dbReference type="EMBL" id="LCRX01000005">
    <property type="protein sequence ID" value="KKW42597.1"/>
    <property type="molecule type" value="Genomic_DNA"/>
</dbReference>
<evidence type="ECO:0000256" key="1">
    <source>
        <dbReference type="ARBA" id="ARBA00005790"/>
    </source>
</evidence>
<organism evidence="5 6">
    <name type="scientific">Candidatus Magasanikbacteria bacterium GW2011_GWA2_56_11</name>
    <dbReference type="NCBI Taxonomy" id="1619044"/>
    <lineage>
        <taxon>Bacteria</taxon>
        <taxon>Candidatus Magasanikiibacteriota</taxon>
    </lineage>
</organism>
<sequence>MPLDSGLLVVISAPSGGGKTTVVDRLVGRLPDAVRLVTTTSRTPRPNESPDVDYHFLSRREFAEKIEAGEMVEHVEYAGHYYGIERSRLEALLAGHRYVLAPIDVRGRANIAAAGVPHLSIFLLPESLAVLRERLERRPNAVPEEINERLAIAEREIALAREFDRQIFNREGCLEETLSAVQKAVEELAMS</sequence>
<protein>
    <submittedName>
        <fullName evidence="5">Guanylate kinase</fullName>
    </submittedName>
</protein>
<evidence type="ECO:0000256" key="2">
    <source>
        <dbReference type="ARBA" id="ARBA00022679"/>
    </source>
</evidence>
<dbReference type="GO" id="GO:0004385">
    <property type="term" value="F:GMP kinase activity"/>
    <property type="evidence" value="ECO:0007669"/>
    <property type="project" value="TreeGrafter"/>
</dbReference>
<dbReference type="Proteomes" id="UP000033870">
    <property type="component" value="Unassembled WGS sequence"/>
</dbReference>
<dbReference type="SUPFAM" id="SSF52540">
    <property type="entry name" value="P-loop containing nucleoside triphosphate hydrolases"/>
    <property type="match status" value="1"/>
</dbReference>
<reference evidence="5 6" key="1">
    <citation type="journal article" date="2015" name="Nature">
        <title>rRNA introns, odd ribosomes, and small enigmatic genomes across a large radiation of phyla.</title>
        <authorList>
            <person name="Brown C.T."/>
            <person name="Hug L.A."/>
            <person name="Thomas B.C."/>
            <person name="Sharon I."/>
            <person name="Castelle C.J."/>
            <person name="Singh A."/>
            <person name="Wilkins M.J."/>
            <person name="Williams K.H."/>
            <person name="Banfield J.F."/>
        </authorList>
    </citation>
    <scope>NUCLEOTIDE SEQUENCE [LARGE SCALE GENOMIC DNA]</scope>
</reference>
<dbReference type="GO" id="GO:0005829">
    <property type="term" value="C:cytosol"/>
    <property type="evidence" value="ECO:0007669"/>
    <property type="project" value="TreeGrafter"/>
</dbReference>
<dbReference type="PANTHER" id="PTHR23117:SF13">
    <property type="entry name" value="GUANYLATE KINASE"/>
    <property type="match status" value="1"/>
</dbReference>
<dbReference type="Gene3D" id="3.30.63.10">
    <property type="entry name" value="Guanylate Kinase phosphate binding domain"/>
    <property type="match status" value="1"/>
</dbReference>
<name>A0A0G2AMR9_9BACT</name>
<dbReference type="STRING" id="1619044.UY92_C0005G0019"/>
<dbReference type="InterPro" id="IPR008145">
    <property type="entry name" value="GK/Ca_channel_bsu"/>
</dbReference>
<dbReference type="AlphaFoldDB" id="A0A0G2AMR9"/>
<dbReference type="InterPro" id="IPR027417">
    <property type="entry name" value="P-loop_NTPase"/>
</dbReference>
<dbReference type="Pfam" id="PF00625">
    <property type="entry name" value="Guanylate_kin"/>
    <property type="match status" value="1"/>
</dbReference>
<comment type="similarity">
    <text evidence="1">Belongs to the guanylate kinase family.</text>
</comment>
<gene>
    <name evidence="5" type="ORF">UY92_C0005G0019</name>
</gene>
<comment type="caution">
    <text evidence="5">The sequence shown here is derived from an EMBL/GenBank/DDBJ whole genome shotgun (WGS) entry which is preliminary data.</text>
</comment>
<dbReference type="Gene3D" id="3.40.50.300">
    <property type="entry name" value="P-loop containing nucleotide triphosphate hydrolases"/>
    <property type="match status" value="1"/>
</dbReference>